<protein>
    <recommendedName>
        <fullName evidence="4">Secreted protein</fullName>
    </recommendedName>
</protein>
<comment type="caution">
    <text evidence="2">The sequence shown here is derived from an EMBL/GenBank/DDBJ whole genome shotgun (WGS) entry which is preliminary data.</text>
</comment>
<evidence type="ECO:0000313" key="2">
    <source>
        <dbReference type="EMBL" id="MEI9401780.1"/>
    </source>
</evidence>
<dbReference type="RefSeq" id="WP_337092110.1">
    <property type="nucleotide sequence ID" value="NZ_JAPYKO010000003.1"/>
</dbReference>
<sequence length="123" mass="13346">MRSFRTLKTVTLITLLITVPFAGAYANATPTSIADQAQGVDQGIADARQQNTITPAEAQRLHIQVVRITQAAERTAAEDHGKISAAQSQQLLRRLDNLDQRLMVDTGSGFAINDDNPDGNYPN</sequence>
<accession>A0ABU8K7U9</accession>
<keyword evidence="1" id="KW-0732">Signal</keyword>
<organism evidence="2 3">
    <name type="scientific">Mesorhizobium argentiipisi</name>
    <dbReference type="NCBI Taxonomy" id="3015175"/>
    <lineage>
        <taxon>Bacteria</taxon>
        <taxon>Pseudomonadati</taxon>
        <taxon>Pseudomonadota</taxon>
        <taxon>Alphaproteobacteria</taxon>
        <taxon>Hyphomicrobiales</taxon>
        <taxon>Phyllobacteriaceae</taxon>
        <taxon>Mesorhizobium</taxon>
    </lineage>
</organism>
<name>A0ABU8K7U9_9HYPH</name>
<keyword evidence="3" id="KW-1185">Reference proteome</keyword>
<evidence type="ECO:0000256" key="1">
    <source>
        <dbReference type="SAM" id="SignalP"/>
    </source>
</evidence>
<proteinExistence type="predicted"/>
<dbReference type="Proteomes" id="UP001366503">
    <property type="component" value="Unassembled WGS sequence"/>
</dbReference>
<gene>
    <name evidence="2" type="ORF">O7A05_06240</name>
</gene>
<reference evidence="2 3" key="1">
    <citation type="submission" date="2022-12" db="EMBL/GenBank/DDBJ databases">
        <authorList>
            <person name="Muema E."/>
        </authorList>
    </citation>
    <scope>NUCLEOTIDE SEQUENCE [LARGE SCALE GENOMIC DNA]</scope>
    <source>
        <strain evidence="3">1330</strain>
    </source>
</reference>
<dbReference type="EMBL" id="JAPYKO010000003">
    <property type="protein sequence ID" value="MEI9401780.1"/>
    <property type="molecule type" value="Genomic_DNA"/>
</dbReference>
<feature type="signal peptide" evidence="1">
    <location>
        <begin position="1"/>
        <end position="24"/>
    </location>
</feature>
<feature type="chain" id="PRO_5046237823" description="Secreted protein" evidence="1">
    <location>
        <begin position="25"/>
        <end position="123"/>
    </location>
</feature>
<evidence type="ECO:0000313" key="3">
    <source>
        <dbReference type="Proteomes" id="UP001366503"/>
    </source>
</evidence>
<evidence type="ECO:0008006" key="4">
    <source>
        <dbReference type="Google" id="ProtNLM"/>
    </source>
</evidence>